<keyword evidence="3" id="KW-1185">Reference proteome</keyword>
<keyword evidence="1" id="KW-1133">Transmembrane helix</keyword>
<name>A0ABV0EJT7_9ENTE</name>
<protein>
    <recommendedName>
        <fullName evidence="4">DUF4179 domain-containing protein</fullName>
    </recommendedName>
</protein>
<reference evidence="2 3" key="1">
    <citation type="submission" date="2021-03" db="EMBL/GenBank/DDBJ databases">
        <authorList>
            <person name="Gilmore M.S."/>
            <person name="Schwartzman J."/>
            <person name="Van Tyne D."/>
            <person name="Martin M."/>
            <person name="Earl A.M."/>
            <person name="Manson A.L."/>
            <person name="Straub T."/>
            <person name="Salamzade R."/>
            <person name="Saavedra J."/>
            <person name="Lebreton F."/>
            <person name="Prichula J."/>
            <person name="Schaufler K."/>
            <person name="Gaca A."/>
            <person name="Sgardioli B."/>
            <person name="Wagenaar J."/>
            <person name="Strong T."/>
        </authorList>
    </citation>
    <scope>NUCLEOTIDE SEQUENCE [LARGE SCALE GENOMIC DNA]</scope>
    <source>
        <strain evidence="2 3">665A</strain>
    </source>
</reference>
<organism evidence="2 3">
    <name type="scientific">Candidatus Enterococcus ferrettii</name>
    <dbReference type="NCBI Taxonomy" id="2815324"/>
    <lineage>
        <taxon>Bacteria</taxon>
        <taxon>Bacillati</taxon>
        <taxon>Bacillota</taxon>
        <taxon>Bacilli</taxon>
        <taxon>Lactobacillales</taxon>
        <taxon>Enterococcaceae</taxon>
        <taxon>Enterococcus</taxon>
    </lineage>
</organism>
<dbReference type="Proteomes" id="UP000664357">
    <property type="component" value="Unassembled WGS sequence"/>
</dbReference>
<sequence>MSDDSENQIHEQKLETEKFLLEKEKFELEKRKQKLQWITSIVSTIVLIFSLGTSLAAVKSQEKTIKLQQKNIEILSDANEFEKSNTHPVFEFSETKLPDKSIKHDLVLKRGEMNNVDFSISFIIRGTIFYEGLNYEFHQTIMTNDFDRKGNEFSVTSFVNLNTKTLIDEITKMAHLEGLDVSMSPTTSSIKYYTVSYMNFEHQLKEEYYIAYNGKGRATESPYSEKNRFLNSETHNTLFFGGGTTIGNSSDGNLSVAKTIYEKFKHQLD</sequence>
<comment type="caution">
    <text evidence="2">The sequence shown here is derived from an EMBL/GenBank/DDBJ whole genome shotgun (WGS) entry which is preliminary data.</text>
</comment>
<accession>A0ABV0EJT7</accession>
<gene>
    <name evidence="2" type="ORF">JZO67_000815</name>
</gene>
<evidence type="ECO:0000313" key="3">
    <source>
        <dbReference type="Proteomes" id="UP000664357"/>
    </source>
</evidence>
<dbReference type="EMBL" id="JAFREL020000001">
    <property type="protein sequence ID" value="MEO1768876.1"/>
    <property type="molecule type" value="Genomic_DNA"/>
</dbReference>
<feature type="transmembrane region" description="Helical" evidence="1">
    <location>
        <begin position="37"/>
        <end position="58"/>
    </location>
</feature>
<dbReference type="RefSeq" id="WP_207700641.1">
    <property type="nucleotide sequence ID" value="NZ_JAFREL020000001.1"/>
</dbReference>
<keyword evidence="1" id="KW-0812">Transmembrane</keyword>
<evidence type="ECO:0000256" key="1">
    <source>
        <dbReference type="SAM" id="Phobius"/>
    </source>
</evidence>
<reference evidence="2 3" key="2">
    <citation type="submission" date="2024-02" db="EMBL/GenBank/DDBJ databases">
        <title>The Genome Sequence of Enterococcus sp. DIV0159.</title>
        <authorList>
            <person name="Earl A."/>
            <person name="Manson A."/>
            <person name="Gilmore M."/>
            <person name="Sanders J."/>
            <person name="Shea T."/>
            <person name="Howe W."/>
            <person name="Livny J."/>
            <person name="Cuomo C."/>
            <person name="Neafsey D."/>
            <person name="Birren B."/>
        </authorList>
    </citation>
    <scope>NUCLEOTIDE SEQUENCE [LARGE SCALE GENOMIC DNA]</scope>
    <source>
        <strain evidence="2 3">665A</strain>
    </source>
</reference>
<keyword evidence="1" id="KW-0472">Membrane</keyword>
<evidence type="ECO:0000313" key="2">
    <source>
        <dbReference type="EMBL" id="MEO1768876.1"/>
    </source>
</evidence>
<proteinExistence type="predicted"/>
<evidence type="ECO:0008006" key="4">
    <source>
        <dbReference type="Google" id="ProtNLM"/>
    </source>
</evidence>